<dbReference type="Pfam" id="PF00389">
    <property type="entry name" value="2-Hacid_dh"/>
    <property type="match status" value="1"/>
</dbReference>
<dbReference type="Gene3D" id="3.40.50.720">
    <property type="entry name" value="NAD(P)-binding Rossmann-like Domain"/>
    <property type="match status" value="2"/>
</dbReference>
<feature type="domain" description="D-isomer specific 2-hydroxyacid dehydrogenase catalytic" evidence="5">
    <location>
        <begin position="5"/>
        <end position="306"/>
    </location>
</feature>
<dbReference type="SUPFAM" id="SSF51735">
    <property type="entry name" value="NAD(P)-binding Rossmann-fold domains"/>
    <property type="match status" value="1"/>
</dbReference>
<dbReference type="PROSITE" id="PS00671">
    <property type="entry name" value="D_2_HYDROXYACID_DH_3"/>
    <property type="match status" value="1"/>
</dbReference>
<dbReference type="OrthoDB" id="7374922at2"/>
<dbReference type="Pfam" id="PF02826">
    <property type="entry name" value="2-Hacid_dh_C"/>
    <property type="match status" value="1"/>
</dbReference>
<evidence type="ECO:0000256" key="2">
    <source>
        <dbReference type="ARBA" id="ARBA00023002"/>
    </source>
</evidence>
<gene>
    <name evidence="7" type="ORF">BG454_02465</name>
</gene>
<evidence type="ECO:0000256" key="1">
    <source>
        <dbReference type="ARBA" id="ARBA00005854"/>
    </source>
</evidence>
<keyword evidence="8" id="KW-1185">Reference proteome</keyword>
<reference evidence="7 8" key="1">
    <citation type="submission" date="2017-11" db="EMBL/GenBank/DDBJ databases">
        <title>Revised Sequence and Annotation of the Rhodobaca barguzinensis strain alga05 Genome.</title>
        <authorList>
            <person name="Kopejtka K."/>
            <person name="Tomasch J.M."/>
            <person name="Bunk B."/>
            <person name="Koblizek M."/>
        </authorList>
    </citation>
    <scope>NUCLEOTIDE SEQUENCE [LARGE SCALE GENOMIC DNA]</scope>
    <source>
        <strain evidence="8">alga05</strain>
    </source>
</reference>
<dbReference type="InterPro" id="IPR050857">
    <property type="entry name" value="D-2-hydroxyacid_DH"/>
</dbReference>
<dbReference type="InterPro" id="IPR029753">
    <property type="entry name" value="D-isomer_DH_CS"/>
</dbReference>
<dbReference type="EMBL" id="CP024899">
    <property type="protein sequence ID" value="ATX64841.1"/>
    <property type="molecule type" value="Genomic_DNA"/>
</dbReference>
<dbReference type="PANTHER" id="PTHR42789:SF1">
    <property type="entry name" value="D-ISOMER SPECIFIC 2-HYDROXYACID DEHYDROGENASE FAMILY PROTEIN (AFU_ORTHOLOGUE AFUA_6G10090)"/>
    <property type="match status" value="1"/>
</dbReference>
<evidence type="ECO:0000259" key="6">
    <source>
        <dbReference type="Pfam" id="PF02826"/>
    </source>
</evidence>
<dbReference type="RefSeq" id="WP_071479836.1">
    <property type="nucleotide sequence ID" value="NZ_CP024899.1"/>
</dbReference>
<dbReference type="FunFam" id="3.40.50.720:FF:000041">
    <property type="entry name" value="D-3-phosphoglycerate dehydrogenase"/>
    <property type="match status" value="1"/>
</dbReference>
<comment type="similarity">
    <text evidence="1 4">Belongs to the D-isomer specific 2-hydroxyacid dehydrogenase family.</text>
</comment>
<name>A0A2K8K5V7_9RHOB</name>
<accession>A0A2K8K5V7</accession>
<organism evidence="7 8">
    <name type="scientific">Roseinatronobacter bogoriensis subsp. barguzinensis</name>
    <dbReference type="NCBI Taxonomy" id="441209"/>
    <lineage>
        <taxon>Bacteria</taxon>
        <taxon>Pseudomonadati</taxon>
        <taxon>Pseudomonadota</taxon>
        <taxon>Alphaproteobacteria</taxon>
        <taxon>Rhodobacterales</taxon>
        <taxon>Paracoccaceae</taxon>
        <taxon>Roseinatronobacter</taxon>
    </lineage>
</organism>
<dbReference type="GO" id="GO:0051287">
    <property type="term" value="F:NAD binding"/>
    <property type="evidence" value="ECO:0007669"/>
    <property type="project" value="InterPro"/>
</dbReference>
<dbReference type="PANTHER" id="PTHR42789">
    <property type="entry name" value="D-ISOMER SPECIFIC 2-HYDROXYACID DEHYDROGENASE FAMILY PROTEIN (AFU_ORTHOLOGUE AFUA_6G10090)"/>
    <property type="match status" value="1"/>
</dbReference>
<dbReference type="STRING" id="441209.GCA_001870665_00732"/>
<evidence type="ECO:0000313" key="8">
    <source>
        <dbReference type="Proteomes" id="UP000228948"/>
    </source>
</evidence>
<evidence type="ECO:0000259" key="5">
    <source>
        <dbReference type="Pfam" id="PF00389"/>
    </source>
</evidence>
<evidence type="ECO:0000313" key="7">
    <source>
        <dbReference type="EMBL" id="ATX64841.1"/>
    </source>
</evidence>
<evidence type="ECO:0000256" key="3">
    <source>
        <dbReference type="ARBA" id="ARBA00023027"/>
    </source>
</evidence>
<dbReference type="InterPro" id="IPR006140">
    <property type="entry name" value="D-isomer_DH_NAD-bd"/>
</dbReference>
<keyword evidence="3" id="KW-0520">NAD</keyword>
<sequence>MAHVVISEFMDEPAVNWLRERHTVTYDPSLVDDPARLRQVCAEAHGLIVRNRTQVDRALFDAAPALRVVGRLGVGLDNIDTSFAEARQIAVFPATGGNVVSVAEYVITAILVLRRAAWMGTSDVLAGKWPRQSMIGLECDGASLGLVGYGAIAQATAERARAFGMKILAYDPFLPADHPAWETAERHESLSTLLPVADAVSLHVPLTDATRGLLDDAGIAAMKPGAVLINTSRGNIVDEGALAKALHSGHLRGAAMDVFAQEPLPADTALAGAPNLIATPHVAGVTVESNTRISWITVKNVAQHLES</sequence>
<dbReference type="SUPFAM" id="SSF52283">
    <property type="entry name" value="Formate/glycerate dehydrogenase catalytic domain-like"/>
    <property type="match status" value="1"/>
</dbReference>
<keyword evidence="2 4" id="KW-0560">Oxidoreductase</keyword>
<dbReference type="InterPro" id="IPR006139">
    <property type="entry name" value="D-isomer_2_OHA_DH_cat_dom"/>
</dbReference>
<feature type="domain" description="D-isomer specific 2-hydroxyacid dehydrogenase NAD-binding" evidence="6">
    <location>
        <begin position="109"/>
        <end position="283"/>
    </location>
</feature>
<evidence type="ECO:0000256" key="4">
    <source>
        <dbReference type="RuleBase" id="RU003719"/>
    </source>
</evidence>
<dbReference type="GO" id="GO:0047545">
    <property type="term" value="F:(S)-2-hydroxyglutarate dehydrogenase activity"/>
    <property type="evidence" value="ECO:0007669"/>
    <property type="project" value="UniProtKB-ARBA"/>
</dbReference>
<dbReference type="PROSITE" id="PS00670">
    <property type="entry name" value="D_2_HYDROXYACID_DH_2"/>
    <property type="match status" value="1"/>
</dbReference>
<proteinExistence type="inferred from homology"/>
<protein>
    <submittedName>
        <fullName evidence="7">3-phosphoglycerate dehydrogenase</fullName>
    </submittedName>
</protein>
<dbReference type="Proteomes" id="UP000228948">
    <property type="component" value="Chromosome"/>
</dbReference>
<dbReference type="InterPro" id="IPR036291">
    <property type="entry name" value="NAD(P)-bd_dom_sf"/>
</dbReference>
<dbReference type="GO" id="GO:0004617">
    <property type="term" value="F:phosphoglycerate dehydrogenase activity"/>
    <property type="evidence" value="ECO:0007669"/>
    <property type="project" value="UniProtKB-ARBA"/>
</dbReference>
<dbReference type="CDD" id="cd12173">
    <property type="entry name" value="PGDH_4"/>
    <property type="match status" value="1"/>
</dbReference>
<dbReference type="KEGG" id="rbg:BG454_02465"/>
<dbReference type="GO" id="GO:0006564">
    <property type="term" value="P:L-serine biosynthetic process"/>
    <property type="evidence" value="ECO:0007669"/>
    <property type="project" value="UniProtKB-ARBA"/>
</dbReference>
<dbReference type="AlphaFoldDB" id="A0A2K8K5V7"/>